<dbReference type="Proteomes" id="UP000287188">
    <property type="component" value="Unassembled WGS sequence"/>
</dbReference>
<dbReference type="OrthoDB" id="2379640at2"/>
<evidence type="ECO:0000256" key="10">
    <source>
        <dbReference type="SAM" id="Phobius"/>
    </source>
</evidence>
<feature type="transmembrane region" description="Helical" evidence="10">
    <location>
        <begin position="94"/>
        <end position="117"/>
    </location>
</feature>
<keyword evidence="12" id="KW-1185">Reference proteome</keyword>
<feature type="transmembrane region" description="Helical" evidence="10">
    <location>
        <begin position="357"/>
        <end position="376"/>
    </location>
</feature>
<evidence type="ECO:0008006" key="13">
    <source>
        <dbReference type="Google" id="ProtNLM"/>
    </source>
</evidence>
<evidence type="ECO:0000256" key="2">
    <source>
        <dbReference type="ARBA" id="ARBA00004687"/>
    </source>
</evidence>
<keyword evidence="8 10" id="KW-1133">Transmembrane helix</keyword>
<keyword evidence="9 10" id="KW-0472">Membrane</keyword>
<dbReference type="AlphaFoldDB" id="A0A402APM9"/>
<feature type="transmembrane region" description="Helical" evidence="10">
    <location>
        <begin position="9"/>
        <end position="31"/>
    </location>
</feature>
<organism evidence="11 12">
    <name type="scientific">Dictyobacter kobayashii</name>
    <dbReference type="NCBI Taxonomy" id="2014872"/>
    <lineage>
        <taxon>Bacteria</taxon>
        <taxon>Bacillati</taxon>
        <taxon>Chloroflexota</taxon>
        <taxon>Ktedonobacteria</taxon>
        <taxon>Ktedonobacterales</taxon>
        <taxon>Dictyobacteraceae</taxon>
        <taxon>Dictyobacter</taxon>
    </lineage>
</organism>
<protein>
    <recommendedName>
        <fullName evidence="13">Glycosyltransferase RgtA/B/C/D-like domain-containing protein</fullName>
    </recommendedName>
</protein>
<evidence type="ECO:0000256" key="6">
    <source>
        <dbReference type="ARBA" id="ARBA00022692"/>
    </source>
</evidence>
<evidence type="ECO:0000256" key="4">
    <source>
        <dbReference type="ARBA" id="ARBA00022676"/>
    </source>
</evidence>
<comment type="caution">
    <text evidence="11">The sequence shown here is derived from an EMBL/GenBank/DDBJ whole genome shotgun (WGS) entry which is preliminary data.</text>
</comment>
<feature type="transmembrane region" description="Helical" evidence="10">
    <location>
        <begin position="68"/>
        <end position="88"/>
    </location>
</feature>
<evidence type="ECO:0000313" key="11">
    <source>
        <dbReference type="EMBL" id="GCE21014.1"/>
    </source>
</evidence>
<comment type="pathway">
    <text evidence="2">Glycolipid biosynthesis; glycosylphosphatidylinositol-anchor biosynthesis.</text>
</comment>
<feature type="transmembrane region" description="Helical" evidence="10">
    <location>
        <begin position="303"/>
        <end position="321"/>
    </location>
</feature>
<feature type="transmembrane region" description="Helical" evidence="10">
    <location>
        <begin position="167"/>
        <end position="189"/>
    </location>
</feature>
<dbReference type="GO" id="GO:0000009">
    <property type="term" value="F:alpha-1,6-mannosyltransferase activity"/>
    <property type="evidence" value="ECO:0007669"/>
    <property type="project" value="InterPro"/>
</dbReference>
<dbReference type="EMBL" id="BIFS01000001">
    <property type="protein sequence ID" value="GCE21014.1"/>
    <property type="molecule type" value="Genomic_DNA"/>
</dbReference>
<dbReference type="PANTHER" id="PTHR12468">
    <property type="entry name" value="GPI MANNOSYLTRANSFERASE 2"/>
    <property type="match status" value="1"/>
</dbReference>
<dbReference type="RefSeq" id="WP_126552587.1">
    <property type="nucleotide sequence ID" value="NZ_BIFS01000001.1"/>
</dbReference>
<keyword evidence="6 10" id="KW-0812">Transmembrane</keyword>
<sequence>MKRAPTRDILWLFLTTRLLLILVTYFGYILLTQEKYSGAPIAFSTFLNTWNQWDATRYIHIAQSGYQLPYDLAFFPLFSLLIAIPGHLLGDWSYLPLGMLISNAALLGSLFVIYQIAAEAGGDQVGRRSILYLCIFPTAFFFFAAYNESLFLLLSSGTLLALRRQRWWLAGLLGLLAALTRSAGIMLAAPYLYELWLARESVLASKGKMLASLLPIVLIPLGLILYSIYCWKLTGNFLTFVNVQAHWSRQTSWPWQGFIQTIFELFWHQPFGSFNQVHILLDATATVTFIILAIIGRKKLRPTYTLWLALLLLSILISSSIGQRDPFISNQRFVLEMFPAFITLAMVSITRPRLHQALLWIFPALLATLSLLFVMGKWMV</sequence>
<evidence type="ECO:0000256" key="3">
    <source>
        <dbReference type="ARBA" id="ARBA00022502"/>
    </source>
</evidence>
<evidence type="ECO:0000256" key="7">
    <source>
        <dbReference type="ARBA" id="ARBA00022824"/>
    </source>
</evidence>
<keyword evidence="3" id="KW-0337">GPI-anchor biosynthesis</keyword>
<keyword evidence="4" id="KW-0328">Glycosyltransferase</keyword>
<feature type="transmembrane region" description="Helical" evidence="10">
    <location>
        <begin position="333"/>
        <end position="350"/>
    </location>
</feature>
<keyword evidence="5" id="KW-0808">Transferase</keyword>
<dbReference type="GO" id="GO:0016020">
    <property type="term" value="C:membrane"/>
    <property type="evidence" value="ECO:0007669"/>
    <property type="project" value="GOC"/>
</dbReference>
<accession>A0A402APM9</accession>
<gene>
    <name evidence="11" type="ORF">KDK_48140</name>
</gene>
<evidence type="ECO:0000256" key="9">
    <source>
        <dbReference type="ARBA" id="ARBA00023136"/>
    </source>
</evidence>
<name>A0A402APM9_9CHLR</name>
<evidence type="ECO:0000256" key="5">
    <source>
        <dbReference type="ARBA" id="ARBA00022679"/>
    </source>
</evidence>
<feature type="transmembrane region" description="Helical" evidence="10">
    <location>
        <begin position="129"/>
        <end position="147"/>
    </location>
</feature>
<dbReference type="UniPathway" id="UPA00196"/>
<dbReference type="GO" id="GO:0031501">
    <property type="term" value="C:mannosyltransferase complex"/>
    <property type="evidence" value="ECO:0007669"/>
    <property type="project" value="TreeGrafter"/>
</dbReference>
<dbReference type="GO" id="GO:0004376">
    <property type="term" value="F:GPI mannosyltransferase activity"/>
    <property type="evidence" value="ECO:0007669"/>
    <property type="project" value="InterPro"/>
</dbReference>
<evidence type="ECO:0000256" key="1">
    <source>
        <dbReference type="ARBA" id="ARBA00004477"/>
    </source>
</evidence>
<dbReference type="InterPro" id="IPR007315">
    <property type="entry name" value="PIG-V/Gpi18"/>
</dbReference>
<dbReference type="Pfam" id="PF04188">
    <property type="entry name" value="Mannosyl_trans2"/>
    <property type="match status" value="1"/>
</dbReference>
<evidence type="ECO:0000256" key="8">
    <source>
        <dbReference type="ARBA" id="ARBA00022989"/>
    </source>
</evidence>
<feature type="transmembrane region" description="Helical" evidence="10">
    <location>
        <begin position="210"/>
        <end position="229"/>
    </location>
</feature>
<proteinExistence type="predicted"/>
<reference evidence="12" key="1">
    <citation type="submission" date="2018-12" db="EMBL/GenBank/DDBJ databases">
        <title>Tengunoibacter tsumagoiensis gen. nov., sp. nov., Dictyobacter kobayashii sp. nov., D. alpinus sp. nov., and D. joshuensis sp. nov. and description of Dictyobacteraceae fam. nov. within the order Ktedonobacterales isolated from Tengu-no-mugimeshi.</title>
        <authorList>
            <person name="Wang C.M."/>
            <person name="Zheng Y."/>
            <person name="Sakai Y."/>
            <person name="Toyoda A."/>
            <person name="Minakuchi Y."/>
            <person name="Abe K."/>
            <person name="Yokota A."/>
            <person name="Yabe S."/>
        </authorList>
    </citation>
    <scope>NUCLEOTIDE SEQUENCE [LARGE SCALE GENOMIC DNA]</scope>
    <source>
        <strain evidence="12">Uno11</strain>
    </source>
</reference>
<comment type="subcellular location">
    <subcellularLocation>
        <location evidence="1">Endoplasmic reticulum membrane</location>
        <topology evidence="1">Multi-pass membrane protein</topology>
    </subcellularLocation>
</comment>
<dbReference type="PANTHER" id="PTHR12468:SF2">
    <property type="entry name" value="GPI MANNOSYLTRANSFERASE 2"/>
    <property type="match status" value="1"/>
</dbReference>
<dbReference type="GO" id="GO:0006506">
    <property type="term" value="P:GPI anchor biosynthetic process"/>
    <property type="evidence" value="ECO:0007669"/>
    <property type="project" value="UniProtKB-UniPathway"/>
</dbReference>
<keyword evidence="7" id="KW-0256">Endoplasmic reticulum</keyword>
<evidence type="ECO:0000313" key="12">
    <source>
        <dbReference type="Proteomes" id="UP000287188"/>
    </source>
</evidence>